<dbReference type="AlphaFoldDB" id="A0A183AM56"/>
<proteinExistence type="inferred from homology"/>
<reference evidence="12 13" key="2">
    <citation type="submission" date="2018-11" db="EMBL/GenBank/DDBJ databases">
        <authorList>
            <consortium name="Pathogen Informatics"/>
        </authorList>
    </citation>
    <scope>NUCLEOTIDE SEQUENCE [LARGE SCALE GENOMIC DNA]</scope>
    <source>
        <strain evidence="12 13">Egypt</strain>
    </source>
</reference>
<keyword evidence="6 11" id="KW-1133">Transmembrane helix</keyword>
<evidence type="ECO:0000256" key="3">
    <source>
        <dbReference type="ARBA" id="ARBA00022448"/>
    </source>
</evidence>
<evidence type="ECO:0000313" key="13">
    <source>
        <dbReference type="Proteomes" id="UP000272942"/>
    </source>
</evidence>
<evidence type="ECO:0000256" key="7">
    <source>
        <dbReference type="ARBA" id="ARBA00023128"/>
    </source>
</evidence>
<evidence type="ECO:0000256" key="8">
    <source>
        <dbReference type="ARBA" id="ARBA00023136"/>
    </source>
</evidence>
<dbReference type="GO" id="GO:0022857">
    <property type="term" value="F:transmembrane transporter activity"/>
    <property type="evidence" value="ECO:0007669"/>
    <property type="project" value="TreeGrafter"/>
</dbReference>
<dbReference type="InterPro" id="IPR023395">
    <property type="entry name" value="MCP_dom_sf"/>
</dbReference>
<evidence type="ECO:0000313" key="14">
    <source>
        <dbReference type="WBParaSite" id="ECPE_0000806301-mRNA-1"/>
    </source>
</evidence>
<evidence type="ECO:0000256" key="6">
    <source>
        <dbReference type="ARBA" id="ARBA00022989"/>
    </source>
</evidence>
<keyword evidence="5" id="KW-0677">Repeat</keyword>
<evidence type="ECO:0000256" key="2">
    <source>
        <dbReference type="ARBA" id="ARBA00006375"/>
    </source>
</evidence>
<dbReference type="PANTHER" id="PTHR45624">
    <property type="entry name" value="MITOCHONDRIAL BASIC AMINO ACIDS TRANSPORTER-RELATED"/>
    <property type="match status" value="1"/>
</dbReference>
<dbReference type="PROSITE" id="PS50920">
    <property type="entry name" value="SOLCAR"/>
    <property type="match status" value="2"/>
</dbReference>
<evidence type="ECO:0000313" key="12">
    <source>
        <dbReference type="EMBL" id="VDP82633.1"/>
    </source>
</evidence>
<evidence type="ECO:0000256" key="5">
    <source>
        <dbReference type="ARBA" id="ARBA00022737"/>
    </source>
</evidence>
<dbReference type="Gene3D" id="1.50.40.10">
    <property type="entry name" value="Mitochondrial carrier domain"/>
    <property type="match status" value="1"/>
</dbReference>
<dbReference type="InterPro" id="IPR018108">
    <property type="entry name" value="MCP_transmembrane"/>
</dbReference>
<comment type="similarity">
    <text evidence="2 10">Belongs to the mitochondrial carrier (TC 2.A.29) family.</text>
</comment>
<evidence type="ECO:0000256" key="9">
    <source>
        <dbReference type="PROSITE-ProRule" id="PRU00282"/>
    </source>
</evidence>
<dbReference type="Pfam" id="PF00153">
    <property type="entry name" value="Mito_carr"/>
    <property type="match status" value="2"/>
</dbReference>
<evidence type="ECO:0000256" key="4">
    <source>
        <dbReference type="ARBA" id="ARBA00022692"/>
    </source>
</evidence>
<sequence length="235" mass="25221">MLDSGCRLCQTKNIYHEFISGAIGGVAGLVIGHPLDTVKVLMQNAQCNVSVKDVTTAIRHAGGMGNFFRGLSAPAFSYVGVNAIAFGSYKTCIQRLDPQEKSTAACLVAGAFSGLMQLIPSVPVEIVKIHQQNTALCGVQAVCLTECVREILRERGLRGLYVGATLHALRDIPGFAVYFLAYSKLIQVNAAFGAPPFWSSFFAGALGGAASWVVSAPVVSPFWWFCMCFSRSWES</sequence>
<dbReference type="InterPro" id="IPR050567">
    <property type="entry name" value="Mitochondrial_Carrier"/>
</dbReference>
<feature type="repeat" description="Solcar" evidence="9">
    <location>
        <begin position="12"/>
        <end position="95"/>
    </location>
</feature>
<feature type="transmembrane region" description="Helical" evidence="11">
    <location>
        <begin position="159"/>
        <end position="181"/>
    </location>
</feature>
<keyword evidence="4 9" id="KW-0812">Transmembrane</keyword>
<dbReference type="Proteomes" id="UP000272942">
    <property type="component" value="Unassembled WGS sequence"/>
</dbReference>
<keyword evidence="3 10" id="KW-0813">Transport</keyword>
<name>A0A183AM56_9TREM</name>
<evidence type="ECO:0000256" key="10">
    <source>
        <dbReference type="RuleBase" id="RU000488"/>
    </source>
</evidence>
<feature type="repeat" description="Solcar" evidence="9">
    <location>
        <begin position="101"/>
        <end position="188"/>
    </location>
</feature>
<feature type="transmembrane region" description="Helical" evidence="11">
    <location>
        <begin position="201"/>
        <end position="225"/>
    </location>
</feature>
<keyword evidence="7" id="KW-0496">Mitochondrion</keyword>
<keyword evidence="8 9" id="KW-0472">Membrane</keyword>
<accession>A0A183AM56</accession>
<organism evidence="14">
    <name type="scientific">Echinostoma caproni</name>
    <dbReference type="NCBI Taxonomy" id="27848"/>
    <lineage>
        <taxon>Eukaryota</taxon>
        <taxon>Metazoa</taxon>
        <taxon>Spiralia</taxon>
        <taxon>Lophotrochozoa</taxon>
        <taxon>Platyhelminthes</taxon>
        <taxon>Trematoda</taxon>
        <taxon>Digenea</taxon>
        <taxon>Plagiorchiida</taxon>
        <taxon>Echinostomata</taxon>
        <taxon>Echinostomatoidea</taxon>
        <taxon>Echinostomatidae</taxon>
        <taxon>Echinostoma</taxon>
    </lineage>
</organism>
<dbReference type="PANTHER" id="PTHR45624:SF10">
    <property type="entry name" value="SLC (SOLUTE CARRIER) HOMOLOG"/>
    <property type="match status" value="1"/>
</dbReference>
<comment type="subcellular location">
    <subcellularLocation>
        <location evidence="1">Mitochondrion membrane</location>
        <topology evidence="1">Multi-pass membrane protein</topology>
    </subcellularLocation>
</comment>
<dbReference type="GO" id="GO:0031966">
    <property type="term" value="C:mitochondrial membrane"/>
    <property type="evidence" value="ECO:0007669"/>
    <property type="project" value="UniProtKB-SubCell"/>
</dbReference>
<gene>
    <name evidence="12" type="ORF">ECPE_LOCUS8041</name>
</gene>
<dbReference type="WBParaSite" id="ECPE_0000806301-mRNA-1">
    <property type="protein sequence ID" value="ECPE_0000806301-mRNA-1"/>
    <property type="gene ID" value="ECPE_0000806301"/>
</dbReference>
<protein>
    <submittedName>
        <fullName evidence="14">Mitochondrial carrier protein</fullName>
    </submittedName>
</protein>
<dbReference type="SUPFAM" id="SSF103506">
    <property type="entry name" value="Mitochondrial carrier"/>
    <property type="match status" value="1"/>
</dbReference>
<evidence type="ECO:0000256" key="11">
    <source>
        <dbReference type="SAM" id="Phobius"/>
    </source>
</evidence>
<reference evidence="14" key="1">
    <citation type="submission" date="2016-06" db="UniProtKB">
        <authorList>
            <consortium name="WormBaseParasite"/>
        </authorList>
    </citation>
    <scope>IDENTIFICATION</scope>
</reference>
<keyword evidence="13" id="KW-1185">Reference proteome</keyword>
<evidence type="ECO:0000256" key="1">
    <source>
        <dbReference type="ARBA" id="ARBA00004225"/>
    </source>
</evidence>
<dbReference type="EMBL" id="UZAN01045445">
    <property type="protein sequence ID" value="VDP82633.1"/>
    <property type="molecule type" value="Genomic_DNA"/>
</dbReference>
<dbReference type="OrthoDB" id="193856at2759"/>